<dbReference type="AlphaFoldDB" id="A0AAV4PSC1"/>
<evidence type="ECO:0000313" key="1">
    <source>
        <dbReference type="EMBL" id="GIX99173.1"/>
    </source>
</evidence>
<name>A0AAV4PSC1_9ARAC</name>
<reference evidence="1 2" key="1">
    <citation type="submission" date="2021-06" db="EMBL/GenBank/DDBJ databases">
        <title>Caerostris darwini draft genome.</title>
        <authorList>
            <person name="Kono N."/>
            <person name="Arakawa K."/>
        </authorList>
    </citation>
    <scope>NUCLEOTIDE SEQUENCE [LARGE SCALE GENOMIC DNA]</scope>
</reference>
<dbReference type="Proteomes" id="UP001054837">
    <property type="component" value="Unassembled WGS sequence"/>
</dbReference>
<evidence type="ECO:0000313" key="2">
    <source>
        <dbReference type="Proteomes" id="UP001054837"/>
    </source>
</evidence>
<gene>
    <name evidence="1" type="ORF">CDAR_522691</name>
</gene>
<sequence>MDNTTSDFYFEAFPSKIVMQLTSNSCQSFLLSCSSEIFIKSNRTNVISRASKRHEKEREKIEMKECVPFKLRTRLCSRVDVLRRKVFLRLCWNLYCHFQNSLEFFIPLPSLIKESFFASHYYS</sequence>
<keyword evidence="2" id="KW-1185">Reference proteome</keyword>
<proteinExistence type="predicted"/>
<comment type="caution">
    <text evidence="1">The sequence shown here is derived from an EMBL/GenBank/DDBJ whole genome shotgun (WGS) entry which is preliminary data.</text>
</comment>
<dbReference type="EMBL" id="BPLQ01003276">
    <property type="protein sequence ID" value="GIX99173.1"/>
    <property type="molecule type" value="Genomic_DNA"/>
</dbReference>
<protein>
    <submittedName>
        <fullName evidence="1">Uncharacterized protein</fullName>
    </submittedName>
</protein>
<accession>A0AAV4PSC1</accession>
<organism evidence="1 2">
    <name type="scientific">Caerostris darwini</name>
    <dbReference type="NCBI Taxonomy" id="1538125"/>
    <lineage>
        <taxon>Eukaryota</taxon>
        <taxon>Metazoa</taxon>
        <taxon>Ecdysozoa</taxon>
        <taxon>Arthropoda</taxon>
        <taxon>Chelicerata</taxon>
        <taxon>Arachnida</taxon>
        <taxon>Araneae</taxon>
        <taxon>Araneomorphae</taxon>
        <taxon>Entelegynae</taxon>
        <taxon>Araneoidea</taxon>
        <taxon>Araneidae</taxon>
        <taxon>Caerostris</taxon>
    </lineage>
</organism>